<protein>
    <recommendedName>
        <fullName evidence="4">VCBS repeat-containing protein</fullName>
    </recommendedName>
</protein>
<proteinExistence type="predicted"/>
<dbReference type="InterPro" id="IPR028994">
    <property type="entry name" value="Integrin_alpha_N"/>
</dbReference>
<dbReference type="EMBL" id="PDUD01000020">
    <property type="protein sequence ID" value="PHN05721.1"/>
    <property type="molecule type" value="Genomic_DNA"/>
</dbReference>
<name>A0A2D0NB29_FLAN2</name>
<keyword evidence="1" id="KW-0732">Signal</keyword>
<dbReference type="RefSeq" id="WP_099150812.1">
    <property type="nucleotide sequence ID" value="NZ_PDUD01000020.1"/>
</dbReference>
<evidence type="ECO:0008006" key="4">
    <source>
        <dbReference type="Google" id="ProtNLM"/>
    </source>
</evidence>
<reference evidence="2 3" key="1">
    <citation type="submission" date="2017-10" db="EMBL/GenBank/DDBJ databases">
        <title>The draft genome sequence of Lewinella nigricans NBRC 102662.</title>
        <authorList>
            <person name="Wang K."/>
        </authorList>
    </citation>
    <scope>NUCLEOTIDE SEQUENCE [LARGE SCALE GENOMIC DNA]</scope>
    <source>
        <strain evidence="2 3">NBRC 102662</strain>
    </source>
</reference>
<dbReference type="AlphaFoldDB" id="A0A2D0NB29"/>
<sequence length="401" mass="44686">MMKKIMNSRHALWMMPVFFGSLLISDEPLRFAEPVDISGGSVAGISALDVADFNQDGLLDVAVLEGGAHAGGRFTLAWFEQKENKTWQRHEFGISEPFDDFIGSARCADMDNDGDPDLILTNDGHTTGPQRVYYYENPGKDKVNAAWPNYRIATFEGWHANDMRIADMDADGLPDIIIRHKGPDVVRILFQNSREDWTVVNAHTGQEGEGLAVGDIDRDGLPDITMTGHWFQTPAKPRQGEYRRWDIDPVFKTINKATKEEVGDLNGDGRLDVLLSPAEHFPKYGGADHDLAWYEAPADPTDSSGWIKHIIRSGYNKAHCAKLADFDGDGDLDVLTAVAWDDKEIRIYFNDEGVFDRSQLIIASKGIYSGAVADMDGDGDLDIVGEDCYAHESKPWLYEQQ</sequence>
<gene>
    <name evidence="2" type="ORF">CRP01_14690</name>
</gene>
<dbReference type="Proteomes" id="UP000223913">
    <property type="component" value="Unassembled WGS sequence"/>
</dbReference>
<evidence type="ECO:0000313" key="2">
    <source>
        <dbReference type="EMBL" id="PHN05721.1"/>
    </source>
</evidence>
<dbReference type="PANTHER" id="PTHR44103:SF1">
    <property type="entry name" value="PROPROTEIN CONVERTASE P"/>
    <property type="match status" value="1"/>
</dbReference>
<dbReference type="Pfam" id="PF13517">
    <property type="entry name" value="FG-GAP_3"/>
    <property type="match status" value="2"/>
</dbReference>
<evidence type="ECO:0000313" key="3">
    <source>
        <dbReference type="Proteomes" id="UP000223913"/>
    </source>
</evidence>
<evidence type="ECO:0000256" key="1">
    <source>
        <dbReference type="ARBA" id="ARBA00022729"/>
    </source>
</evidence>
<dbReference type="Gene3D" id="2.130.10.130">
    <property type="entry name" value="Integrin alpha, N-terminal"/>
    <property type="match status" value="2"/>
</dbReference>
<accession>A0A2D0NB29</accession>
<comment type="caution">
    <text evidence="2">The sequence shown here is derived from an EMBL/GenBank/DDBJ whole genome shotgun (WGS) entry which is preliminary data.</text>
</comment>
<dbReference type="OrthoDB" id="9816120at2"/>
<dbReference type="InterPro" id="IPR013517">
    <property type="entry name" value="FG-GAP"/>
</dbReference>
<keyword evidence="3" id="KW-1185">Reference proteome</keyword>
<dbReference type="PANTHER" id="PTHR44103">
    <property type="entry name" value="PROPROTEIN CONVERTASE P"/>
    <property type="match status" value="1"/>
</dbReference>
<dbReference type="SUPFAM" id="SSF69318">
    <property type="entry name" value="Integrin alpha N-terminal domain"/>
    <property type="match status" value="1"/>
</dbReference>
<organism evidence="2 3">
    <name type="scientific">Flavilitoribacter nigricans (strain ATCC 23147 / DSM 23189 / NBRC 102662 / NCIMB 1420 / SS-2)</name>
    <name type="common">Lewinella nigricans</name>
    <dbReference type="NCBI Taxonomy" id="1122177"/>
    <lineage>
        <taxon>Bacteria</taxon>
        <taxon>Pseudomonadati</taxon>
        <taxon>Bacteroidota</taxon>
        <taxon>Saprospiria</taxon>
        <taxon>Saprospirales</taxon>
        <taxon>Lewinellaceae</taxon>
        <taxon>Flavilitoribacter</taxon>
    </lineage>
</organism>